<evidence type="ECO:0000259" key="1">
    <source>
        <dbReference type="Pfam" id="PF10040"/>
    </source>
</evidence>
<feature type="domain" description="CRISPR-associated protein Cas6 C-terminal" evidence="1">
    <location>
        <begin position="188"/>
        <end position="308"/>
    </location>
</feature>
<reference evidence="3" key="1">
    <citation type="journal article" date="2010" name="Environ. Microbiol.">
        <title>The genome of Syntrophomonas wolfei: new insights into syntrophic metabolism and biohydrogen production.</title>
        <authorList>
            <person name="Sieber J.R."/>
            <person name="Sims D.R."/>
            <person name="Han C."/>
            <person name="Kim E."/>
            <person name="Lykidis A."/>
            <person name="Lapidus A.L."/>
            <person name="McDonnald E."/>
            <person name="Rohlin L."/>
            <person name="Culley D.E."/>
            <person name="Gunsalus R."/>
            <person name="McInerney M.J."/>
        </authorList>
    </citation>
    <scope>NUCLEOTIDE SEQUENCE [LARGE SCALE GENOMIC DNA]</scope>
    <source>
        <strain evidence="3">DSM 2245B / Goettingen</strain>
    </source>
</reference>
<gene>
    <name evidence="2" type="ordered locus">Swol_2514</name>
</gene>
<dbReference type="OrthoDB" id="9787241at2"/>
<dbReference type="HOGENOM" id="CLU_050021_0_0_9"/>
<dbReference type="Gene3D" id="3.30.70.1900">
    <property type="match status" value="1"/>
</dbReference>
<dbReference type="eggNOG" id="COG5551">
    <property type="taxonomic scope" value="Bacteria"/>
</dbReference>
<dbReference type="KEGG" id="swo:Swol_2514"/>
<evidence type="ECO:0000313" key="3">
    <source>
        <dbReference type="Proteomes" id="UP000001968"/>
    </source>
</evidence>
<dbReference type="InterPro" id="IPR019267">
    <property type="entry name" value="CRISPR-assoc_Cas6_C"/>
</dbReference>
<accession>Q0AU02</accession>
<name>Q0AU02_SYNWW</name>
<dbReference type="STRING" id="335541.Swol_2514"/>
<dbReference type="RefSeq" id="WP_011641882.1">
    <property type="nucleotide sequence ID" value="NC_008346.1"/>
</dbReference>
<protein>
    <submittedName>
        <fullName evidence="2">Conserved hypothetical cytosolic protein</fullName>
    </submittedName>
</protein>
<evidence type="ECO:0000313" key="2">
    <source>
        <dbReference type="EMBL" id="ABI69802.1"/>
    </source>
</evidence>
<dbReference type="AlphaFoldDB" id="Q0AU02"/>
<organism evidence="2 3">
    <name type="scientific">Syntrophomonas wolfei subsp. wolfei (strain DSM 2245B / Goettingen)</name>
    <dbReference type="NCBI Taxonomy" id="335541"/>
    <lineage>
        <taxon>Bacteria</taxon>
        <taxon>Bacillati</taxon>
        <taxon>Bacillota</taxon>
        <taxon>Clostridia</taxon>
        <taxon>Eubacteriales</taxon>
        <taxon>Syntrophomonadaceae</taxon>
        <taxon>Syntrophomonas</taxon>
    </lineage>
</organism>
<keyword evidence="3" id="KW-1185">Reference proteome</keyword>
<dbReference type="EMBL" id="CP000448">
    <property type="protein sequence ID" value="ABI69802.1"/>
    <property type="molecule type" value="Genomic_DNA"/>
</dbReference>
<dbReference type="Pfam" id="PF10040">
    <property type="entry name" value="CRISPR_Cas6"/>
    <property type="match status" value="1"/>
</dbReference>
<sequence length="313" mass="35954">MIKLEISCLEFTLSSNQAVEMAPFIGSTIRGVFGNILKDSCCVEPRGKCSECMLRNRCVYTYLFESGWYFSNGERQQSGVPQPYVFEPTIYNNAEMKSGQAELKLGLLLFGNSIDYLPVFVHCIKIISKWGLGKNHIAYELERVEDLFGQKQVWHKGSTIMIKRPHTKTWDDYRKEAQSKNIIKRCQIELITPLRLKKEGHLQSKLDFSTIVKAIIRRWNLLNKYYGTGQKNDDSEIINSAATIPSGTLNLHWQEMERYSRRQDQRMMLGGMMGIMECSGELNPFLPWLLLGEDIHIGKNASFGLGKYKLTLM</sequence>
<dbReference type="Proteomes" id="UP000001968">
    <property type="component" value="Chromosome"/>
</dbReference>
<proteinExistence type="predicted"/>